<dbReference type="EC" id="2.7.7.7" evidence="2 15"/>
<dbReference type="PROSITE" id="PS00447">
    <property type="entry name" value="DNA_POLYMERASE_A"/>
    <property type="match status" value="1"/>
</dbReference>
<dbReference type="PANTHER" id="PTHR10133:SF27">
    <property type="entry name" value="DNA POLYMERASE NU"/>
    <property type="match status" value="1"/>
</dbReference>
<evidence type="ECO:0000256" key="8">
    <source>
        <dbReference type="ARBA" id="ARBA00022763"/>
    </source>
</evidence>
<evidence type="ECO:0000256" key="15">
    <source>
        <dbReference type="NCBIfam" id="TIGR00593"/>
    </source>
</evidence>
<dbReference type="AlphaFoldDB" id="A0AAT9FPV8"/>
<feature type="domain" description="5'-3' exonuclease" evidence="19">
    <location>
        <begin position="1"/>
        <end position="264"/>
    </location>
</feature>
<dbReference type="Gene3D" id="3.40.50.1010">
    <property type="entry name" value="5'-nuclease"/>
    <property type="match status" value="1"/>
</dbReference>
<keyword evidence="7" id="KW-0540">Nuclease</keyword>
<dbReference type="PRINTS" id="PR00868">
    <property type="entry name" value="DNAPOLI"/>
</dbReference>
<feature type="domain" description="DNA-directed DNA polymerase family A palm" evidence="20">
    <location>
        <begin position="704"/>
        <end position="911"/>
    </location>
</feature>
<dbReference type="CDD" id="cd08637">
    <property type="entry name" value="DNA_pol_A_pol_I_C"/>
    <property type="match status" value="1"/>
</dbReference>
<evidence type="ECO:0000313" key="21">
    <source>
        <dbReference type="EMBL" id="BDS08065.1"/>
    </source>
</evidence>
<accession>A0AAT9FPV8</accession>
<dbReference type="InterPro" id="IPR029060">
    <property type="entry name" value="PIN-like_dom_sf"/>
</dbReference>
<dbReference type="SUPFAM" id="SSF53098">
    <property type="entry name" value="Ribonuclease H-like"/>
    <property type="match status" value="1"/>
</dbReference>
<dbReference type="CDD" id="cd06139">
    <property type="entry name" value="DNA_polA_I_Ecoli_like_exo"/>
    <property type="match status" value="1"/>
</dbReference>
<feature type="region of interest" description="Disordered" evidence="17">
    <location>
        <begin position="474"/>
        <end position="494"/>
    </location>
</feature>
<dbReference type="SMART" id="SM00482">
    <property type="entry name" value="POLAc"/>
    <property type="match status" value="1"/>
</dbReference>
<keyword evidence="6 16" id="KW-0235">DNA replication</keyword>
<dbReference type="Gene3D" id="1.20.1060.10">
    <property type="entry name" value="Taq DNA Polymerase, Chain T, domain 4"/>
    <property type="match status" value="1"/>
</dbReference>
<evidence type="ECO:0000256" key="13">
    <source>
        <dbReference type="ARBA" id="ARBA00023204"/>
    </source>
</evidence>
<evidence type="ECO:0000259" key="18">
    <source>
        <dbReference type="SMART" id="SM00474"/>
    </source>
</evidence>
<evidence type="ECO:0000259" key="19">
    <source>
        <dbReference type="SMART" id="SM00475"/>
    </source>
</evidence>
<keyword evidence="9 16" id="KW-0378">Hydrolase</keyword>
<dbReference type="NCBIfam" id="TIGR00593">
    <property type="entry name" value="pola"/>
    <property type="match status" value="1"/>
</dbReference>
<dbReference type="Gene3D" id="3.30.420.10">
    <property type="entry name" value="Ribonuclease H-like superfamily/Ribonuclease H"/>
    <property type="match status" value="1"/>
</dbReference>
<comment type="similarity">
    <text evidence="1 16">Belongs to the DNA polymerase type-A family.</text>
</comment>
<keyword evidence="10 16" id="KW-0269">Exonuclease</keyword>
<dbReference type="Pfam" id="PF01612">
    <property type="entry name" value="DNA_pol_A_exo1"/>
    <property type="match status" value="1"/>
</dbReference>
<dbReference type="GO" id="GO:0006261">
    <property type="term" value="P:DNA-templated DNA replication"/>
    <property type="evidence" value="ECO:0007669"/>
    <property type="project" value="UniProtKB-UniRule"/>
</dbReference>
<dbReference type="GO" id="GO:0003677">
    <property type="term" value="F:DNA binding"/>
    <property type="evidence" value="ECO:0007669"/>
    <property type="project" value="UniProtKB-UniRule"/>
</dbReference>
<evidence type="ECO:0000256" key="16">
    <source>
        <dbReference type="RuleBase" id="RU004460"/>
    </source>
</evidence>
<dbReference type="CDD" id="cd09898">
    <property type="entry name" value="H3TH_53EXO"/>
    <property type="match status" value="1"/>
</dbReference>
<dbReference type="InterPro" id="IPR002562">
    <property type="entry name" value="3'-5'_exonuclease_dom"/>
</dbReference>
<dbReference type="KEGG" id="osu:NT6N_31050"/>
<dbReference type="InterPro" id="IPR043502">
    <property type="entry name" value="DNA/RNA_pol_sf"/>
</dbReference>
<protein>
    <recommendedName>
        <fullName evidence="3 15">DNA polymerase I</fullName>
        <ecNumber evidence="2 15">2.7.7.7</ecNumber>
    </recommendedName>
</protein>
<dbReference type="Pfam" id="PF02739">
    <property type="entry name" value="5_3_exonuc_N"/>
    <property type="match status" value="1"/>
</dbReference>
<dbReference type="InterPro" id="IPR036397">
    <property type="entry name" value="RNaseH_sf"/>
</dbReference>
<dbReference type="InterPro" id="IPR008918">
    <property type="entry name" value="HhH2"/>
</dbReference>
<dbReference type="Gene3D" id="1.10.150.20">
    <property type="entry name" value="5' to 3' exonuclease, C-terminal subdomain"/>
    <property type="match status" value="2"/>
</dbReference>
<sequence length="949" mass="104787">MHNLFLLDGMALVYRAHFAFMRNPILTSKGFNTSAVYGFANTLLDIMDNHGASHIGVAFDTREPTSRHELYPPYKAQREAMPEELAAAIPYVKKLCKAFGIPVLELDGYEADDIIGTLAHRADQDGDIHTYMVTPDKDFAQLVSDATTMWKPGRQGNNHELLDVAAIQNHWMVESPKQVIDILGLWGDASDNIPGVPGIGEKTAKKLVAQFGSVEKLLESTDQLKGKQKENLENFADQARLSKQLATIILDVPMEITWDDLEISARDDEALQALLTEMEFNSIAKRLYGDSFVAGRGHEDTAAVATVAADESPAANLKTIDDVEHKYHLIDDAKDLHRLIKKLSLSKSICFDLETTSLDPRTCDILGIAFSVAAHEGYFVHTGPGSHLSIQMVLDKLTVIFGSKIEKIGHNLKFDLSVLLAHDYPVSGPFFDTMLAHAIVAPDQRHSMDFVSEALLGYSPVKLADLPQNSKGADGDLFGLDDQGDGEKEKTAAKKKGKKKDIKMSLIPVADLANYAAEDADVTFQIAEIIRPQLEESGQQSIYKEIEAPLLPVLTAMENEGISLDIRALKEIGDSLARRIETLSTGITEAAGREFNLNSPKQLGEILFGEMELVEKPKKTKTGQFKTDEQTLSSLAPKHQIVADILDYREATKLKSTYVDALPLHVSKKTGRVHTHYQQLMTSTGRLASNDPNLQNIPVRSKAGREIRKAFVPRDKNHTLLAADYSQVELRVMAALSGDEAMIEAIKADLDIHTATAARVYGVTLDDVTAEMRRNAKMVNFGIIYGISAFGLSQRLDIPRGEASEIIETYFKQYPGVKNYMETTVESAKEKGYVETISGRRCYIRNIDSKNGTIRSGAERAAINAPVQGTAADMIKLAMINVRSLLDKEEADTKMLLQVHDELLFDLHLQEQESLVPKIVKVMESALPLPYDIHCKVETGTGDNWLAAH</sequence>
<evidence type="ECO:0000256" key="10">
    <source>
        <dbReference type="ARBA" id="ARBA00022839"/>
    </source>
</evidence>
<evidence type="ECO:0000259" key="20">
    <source>
        <dbReference type="SMART" id="SM00482"/>
    </source>
</evidence>
<dbReference type="FunFam" id="1.10.150.20:FF:000002">
    <property type="entry name" value="DNA polymerase I"/>
    <property type="match status" value="1"/>
</dbReference>
<evidence type="ECO:0000256" key="1">
    <source>
        <dbReference type="ARBA" id="ARBA00007705"/>
    </source>
</evidence>
<evidence type="ECO:0000256" key="3">
    <source>
        <dbReference type="ARBA" id="ARBA00020311"/>
    </source>
</evidence>
<evidence type="ECO:0000256" key="14">
    <source>
        <dbReference type="ARBA" id="ARBA00049244"/>
    </source>
</evidence>
<evidence type="ECO:0000256" key="2">
    <source>
        <dbReference type="ARBA" id="ARBA00012417"/>
    </source>
</evidence>
<proteinExistence type="inferred from homology"/>
<evidence type="ECO:0000256" key="5">
    <source>
        <dbReference type="ARBA" id="ARBA00022695"/>
    </source>
</evidence>
<dbReference type="InterPro" id="IPR019760">
    <property type="entry name" value="DNA-dir_DNA_pol_A_CS"/>
</dbReference>
<keyword evidence="12 16" id="KW-0238">DNA-binding</keyword>
<dbReference type="InterPro" id="IPR002298">
    <property type="entry name" value="DNA_polymerase_A"/>
</dbReference>
<dbReference type="SMART" id="SM00279">
    <property type="entry name" value="HhH2"/>
    <property type="match status" value="1"/>
</dbReference>
<dbReference type="EMBL" id="AP026866">
    <property type="protein sequence ID" value="BDS08065.1"/>
    <property type="molecule type" value="Genomic_DNA"/>
</dbReference>
<dbReference type="InterPro" id="IPR020046">
    <property type="entry name" value="5-3_exonucl_a-hlix_arch_N"/>
</dbReference>
<name>A0AAT9FPV8_9BACT</name>
<dbReference type="InterPro" id="IPR020045">
    <property type="entry name" value="DNA_polI_H3TH"/>
</dbReference>
<dbReference type="GO" id="GO:0003887">
    <property type="term" value="F:DNA-directed DNA polymerase activity"/>
    <property type="evidence" value="ECO:0007669"/>
    <property type="project" value="UniProtKB-UniRule"/>
</dbReference>
<comment type="function">
    <text evidence="16">In addition to polymerase activity, this DNA polymerase exhibits 3'-5' and 5'-3' exonuclease activity.</text>
</comment>
<keyword evidence="8 16" id="KW-0227">DNA damage</keyword>
<dbReference type="Pfam" id="PF00476">
    <property type="entry name" value="DNA_pol_A"/>
    <property type="match status" value="1"/>
</dbReference>
<dbReference type="CDD" id="cd09859">
    <property type="entry name" value="PIN_53EXO"/>
    <property type="match status" value="1"/>
</dbReference>
<reference evidence="21" key="1">
    <citation type="submission" date="2024-07" db="EMBL/GenBank/DDBJ databases">
        <title>Complete genome sequence of Verrucomicrobiaceae bacterium NT6N.</title>
        <authorList>
            <person name="Huang C."/>
            <person name="Takami H."/>
            <person name="Hamasaki K."/>
        </authorList>
    </citation>
    <scope>NUCLEOTIDE SEQUENCE</scope>
    <source>
        <strain evidence="21">NT6N</strain>
    </source>
</reference>
<dbReference type="SMART" id="SM00474">
    <property type="entry name" value="35EXOc"/>
    <property type="match status" value="1"/>
</dbReference>
<dbReference type="SMART" id="SM00475">
    <property type="entry name" value="53EXOc"/>
    <property type="match status" value="1"/>
</dbReference>
<dbReference type="InterPro" id="IPR012337">
    <property type="entry name" value="RNaseH-like_sf"/>
</dbReference>
<organism evidence="21">
    <name type="scientific">Oceaniferula spumae</name>
    <dbReference type="NCBI Taxonomy" id="2979115"/>
    <lineage>
        <taxon>Bacteria</taxon>
        <taxon>Pseudomonadati</taxon>
        <taxon>Verrucomicrobiota</taxon>
        <taxon>Verrucomicrobiia</taxon>
        <taxon>Verrucomicrobiales</taxon>
        <taxon>Verrucomicrobiaceae</taxon>
        <taxon>Oceaniferula</taxon>
    </lineage>
</organism>
<dbReference type="Gene3D" id="3.30.70.370">
    <property type="match status" value="1"/>
</dbReference>
<dbReference type="Pfam" id="PF01367">
    <property type="entry name" value="5_3_exonuc"/>
    <property type="match status" value="1"/>
</dbReference>
<keyword evidence="5 16" id="KW-0548">Nucleotidyltransferase</keyword>
<dbReference type="SUPFAM" id="SSF47807">
    <property type="entry name" value="5' to 3' exonuclease, C-terminal subdomain"/>
    <property type="match status" value="1"/>
</dbReference>
<dbReference type="InterPro" id="IPR036279">
    <property type="entry name" value="5-3_exonuclease_C_sf"/>
</dbReference>
<dbReference type="InterPro" id="IPR018320">
    <property type="entry name" value="DNA_polymerase_1"/>
</dbReference>
<evidence type="ECO:0000256" key="12">
    <source>
        <dbReference type="ARBA" id="ARBA00023125"/>
    </source>
</evidence>
<dbReference type="PANTHER" id="PTHR10133">
    <property type="entry name" value="DNA POLYMERASE I"/>
    <property type="match status" value="1"/>
</dbReference>
<dbReference type="FunFam" id="1.10.150.20:FF:000003">
    <property type="entry name" value="DNA polymerase I"/>
    <property type="match status" value="1"/>
</dbReference>
<gene>
    <name evidence="16 21" type="primary">polA</name>
    <name evidence="21" type="ORF">NT6N_31050</name>
</gene>
<dbReference type="GO" id="GO:0006302">
    <property type="term" value="P:double-strand break repair"/>
    <property type="evidence" value="ECO:0007669"/>
    <property type="project" value="TreeGrafter"/>
</dbReference>
<dbReference type="InterPro" id="IPR002421">
    <property type="entry name" value="5-3_exonuclease"/>
</dbReference>
<evidence type="ECO:0000256" key="11">
    <source>
        <dbReference type="ARBA" id="ARBA00022932"/>
    </source>
</evidence>
<comment type="catalytic activity">
    <reaction evidence="14 16">
        <text>DNA(n) + a 2'-deoxyribonucleoside 5'-triphosphate = DNA(n+1) + diphosphate</text>
        <dbReference type="Rhea" id="RHEA:22508"/>
        <dbReference type="Rhea" id="RHEA-COMP:17339"/>
        <dbReference type="Rhea" id="RHEA-COMP:17340"/>
        <dbReference type="ChEBI" id="CHEBI:33019"/>
        <dbReference type="ChEBI" id="CHEBI:61560"/>
        <dbReference type="ChEBI" id="CHEBI:173112"/>
        <dbReference type="EC" id="2.7.7.7"/>
    </reaction>
</comment>
<dbReference type="GO" id="GO:0008408">
    <property type="term" value="F:3'-5' exonuclease activity"/>
    <property type="evidence" value="ECO:0007669"/>
    <property type="project" value="UniProtKB-UniRule"/>
</dbReference>
<evidence type="ECO:0000256" key="6">
    <source>
        <dbReference type="ARBA" id="ARBA00022705"/>
    </source>
</evidence>
<evidence type="ECO:0000256" key="9">
    <source>
        <dbReference type="ARBA" id="ARBA00022801"/>
    </source>
</evidence>
<dbReference type="SUPFAM" id="SSF88723">
    <property type="entry name" value="PIN domain-like"/>
    <property type="match status" value="1"/>
</dbReference>
<evidence type="ECO:0000256" key="4">
    <source>
        <dbReference type="ARBA" id="ARBA00022679"/>
    </source>
</evidence>
<dbReference type="FunFam" id="1.20.1060.10:FF:000001">
    <property type="entry name" value="DNA polymerase I"/>
    <property type="match status" value="1"/>
</dbReference>
<dbReference type="NCBIfam" id="NF004397">
    <property type="entry name" value="PRK05755.1"/>
    <property type="match status" value="1"/>
</dbReference>
<feature type="domain" description="3'-5' exonuclease" evidence="18">
    <location>
        <begin position="327"/>
        <end position="535"/>
    </location>
</feature>
<keyword evidence="13 16" id="KW-0234">DNA repair</keyword>
<dbReference type="InterPro" id="IPR001098">
    <property type="entry name" value="DNA-dir_DNA_pol_A_palm_dom"/>
</dbReference>
<evidence type="ECO:0000256" key="7">
    <source>
        <dbReference type="ARBA" id="ARBA00022722"/>
    </source>
</evidence>
<evidence type="ECO:0000256" key="17">
    <source>
        <dbReference type="SAM" id="MobiDB-lite"/>
    </source>
</evidence>
<keyword evidence="4 16" id="KW-0808">Transferase</keyword>
<dbReference type="SUPFAM" id="SSF56672">
    <property type="entry name" value="DNA/RNA polymerases"/>
    <property type="match status" value="1"/>
</dbReference>
<dbReference type="GO" id="GO:0008409">
    <property type="term" value="F:5'-3' exonuclease activity"/>
    <property type="evidence" value="ECO:0007669"/>
    <property type="project" value="UniProtKB-UniRule"/>
</dbReference>
<keyword evidence="11 16" id="KW-0239">DNA-directed DNA polymerase</keyword>